<dbReference type="SMR" id="A0A1D1UP68"/>
<evidence type="ECO:0000256" key="4">
    <source>
        <dbReference type="ARBA" id="ARBA00022862"/>
    </source>
</evidence>
<dbReference type="Proteomes" id="UP000186922">
    <property type="component" value="Unassembled WGS sequence"/>
</dbReference>
<dbReference type="GO" id="GO:0005507">
    <property type="term" value="F:copper ion binding"/>
    <property type="evidence" value="ECO:0007669"/>
    <property type="project" value="InterPro"/>
</dbReference>
<evidence type="ECO:0000256" key="1">
    <source>
        <dbReference type="ARBA" id="ARBA00010457"/>
    </source>
</evidence>
<comment type="function">
    <text evidence="7">Destroys radicals which are normally produced within the cells and which are toxic to biological systems.</text>
</comment>
<keyword evidence="5 7" id="KW-0560">Oxidoreductase</keyword>
<comment type="caution">
    <text evidence="10">The sequence shown here is derived from an EMBL/GenBank/DDBJ whole genome shotgun (WGS) entry which is preliminary data.</text>
</comment>
<dbReference type="PRINTS" id="PR00068">
    <property type="entry name" value="CUZNDISMTASE"/>
</dbReference>
<evidence type="ECO:0000259" key="9">
    <source>
        <dbReference type="Pfam" id="PF00080"/>
    </source>
</evidence>
<protein>
    <recommendedName>
        <fullName evidence="7">Superoxide dismutase [Cu-Zn]</fullName>
        <ecNumber evidence="7">1.15.1.1</ecNumber>
    </recommendedName>
</protein>
<keyword evidence="6 7" id="KW-0186">Copper</keyword>
<dbReference type="EMBL" id="BDGG01000002">
    <property type="protein sequence ID" value="GAU91516.1"/>
    <property type="molecule type" value="Genomic_DNA"/>
</dbReference>
<accession>A0A1D1UP68</accession>
<keyword evidence="3 7" id="KW-0862">Zinc</keyword>
<evidence type="ECO:0000256" key="2">
    <source>
        <dbReference type="ARBA" id="ARBA00022723"/>
    </source>
</evidence>
<dbReference type="InterPro" id="IPR036423">
    <property type="entry name" value="SOD-like_Cu/Zn_dom_sf"/>
</dbReference>
<evidence type="ECO:0000256" key="7">
    <source>
        <dbReference type="RuleBase" id="RU000393"/>
    </source>
</evidence>
<dbReference type="OrthoDB" id="2015551at2759"/>
<comment type="cofactor">
    <cofactor evidence="7">
        <name>Cu cation</name>
        <dbReference type="ChEBI" id="CHEBI:23378"/>
    </cofactor>
    <text evidence="7">Binds 1 copper ion per subunit.</text>
</comment>
<dbReference type="CDD" id="cd00305">
    <property type="entry name" value="Cu-Zn_Superoxide_Dismutase"/>
    <property type="match status" value="1"/>
</dbReference>
<evidence type="ECO:0000256" key="6">
    <source>
        <dbReference type="ARBA" id="ARBA00023008"/>
    </source>
</evidence>
<dbReference type="InterPro" id="IPR001424">
    <property type="entry name" value="SOD_Cu_Zn_dom"/>
</dbReference>
<organism evidence="10 11">
    <name type="scientific">Ramazzottius varieornatus</name>
    <name type="common">Water bear</name>
    <name type="synonym">Tardigrade</name>
    <dbReference type="NCBI Taxonomy" id="947166"/>
    <lineage>
        <taxon>Eukaryota</taxon>
        <taxon>Metazoa</taxon>
        <taxon>Ecdysozoa</taxon>
        <taxon>Tardigrada</taxon>
        <taxon>Eutardigrada</taxon>
        <taxon>Parachela</taxon>
        <taxon>Hypsibioidea</taxon>
        <taxon>Ramazzottiidae</taxon>
        <taxon>Ramazzottius</taxon>
    </lineage>
</organism>
<comment type="cofactor">
    <cofactor evidence="7">
        <name>Zn(2+)</name>
        <dbReference type="ChEBI" id="CHEBI:29105"/>
    </cofactor>
    <text evidence="7">Binds 1 zinc ion per subunit.</text>
</comment>
<dbReference type="STRING" id="947166.A0A1D1UP68"/>
<dbReference type="PROSITE" id="PS00332">
    <property type="entry name" value="SOD_CU_ZN_2"/>
    <property type="match status" value="1"/>
</dbReference>
<feature type="compositionally biased region" description="Basic and acidic residues" evidence="8">
    <location>
        <begin position="124"/>
        <end position="137"/>
    </location>
</feature>
<sequence>MPIKAVTILAGDSPVKGQIFFEQAGPGQPVKITGELHNLTPGEHGFHIHEFGDLTNGCTSAGAHLNPYKKTHGAPQDTERHVGDLGNITADAGGNVKLQSEDKIISLEGQNSIIGRALVVHEKNDDLGKGGNEESKRTGNAGGRLACGVVGIKKTE</sequence>
<dbReference type="InterPro" id="IPR018152">
    <property type="entry name" value="SOD_Cu/Zn_BS"/>
</dbReference>
<dbReference type="GO" id="GO:0004784">
    <property type="term" value="F:superoxide dismutase activity"/>
    <property type="evidence" value="ECO:0007669"/>
    <property type="project" value="UniProtKB-EC"/>
</dbReference>
<proteinExistence type="inferred from homology"/>
<feature type="domain" description="Superoxide dismutase copper/zinc binding" evidence="9">
    <location>
        <begin position="15"/>
        <end position="150"/>
    </location>
</feature>
<comment type="similarity">
    <text evidence="1 7">Belongs to the Cu-Zn superoxide dismutase family.</text>
</comment>
<dbReference type="PANTHER" id="PTHR10003">
    <property type="entry name" value="SUPEROXIDE DISMUTASE CU-ZN -RELATED"/>
    <property type="match status" value="1"/>
</dbReference>
<name>A0A1D1UP68_RAMVA</name>
<evidence type="ECO:0000256" key="5">
    <source>
        <dbReference type="ARBA" id="ARBA00023002"/>
    </source>
</evidence>
<keyword evidence="2 7" id="KW-0479">Metal-binding</keyword>
<feature type="region of interest" description="Disordered" evidence="8">
    <location>
        <begin position="124"/>
        <end position="143"/>
    </location>
</feature>
<dbReference type="EC" id="1.15.1.1" evidence="7"/>
<gene>
    <name evidence="10" type="primary">RvY_03754-1</name>
    <name evidence="10" type="synonym">RvY_03754.1</name>
    <name evidence="10" type="ORF">RvY_03754</name>
</gene>
<keyword evidence="11" id="KW-1185">Reference proteome</keyword>
<dbReference type="AlphaFoldDB" id="A0A1D1UP68"/>
<keyword evidence="4" id="KW-0049">Antioxidant</keyword>
<comment type="catalytic activity">
    <reaction evidence="7">
        <text>2 superoxide + 2 H(+) = H2O2 + O2</text>
        <dbReference type="Rhea" id="RHEA:20696"/>
        <dbReference type="ChEBI" id="CHEBI:15378"/>
        <dbReference type="ChEBI" id="CHEBI:15379"/>
        <dbReference type="ChEBI" id="CHEBI:16240"/>
        <dbReference type="ChEBI" id="CHEBI:18421"/>
        <dbReference type="EC" id="1.15.1.1"/>
    </reaction>
</comment>
<evidence type="ECO:0000313" key="10">
    <source>
        <dbReference type="EMBL" id="GAU91516.1"/>
    </source>
</evidence>
<evidence type="ECO:0000256" key="8">
    <source>
        <dbReference type="SAM" id="MobiDB-lite"/>
    </source>
</evidence>
<reference evidence="10 11" key="1">
    <citation type="journal article" date="2016" name="Nat. Commun.">
        <title>Extremotolerant tardigrade genome and improved radiotolerance of human cultured cells by tardigrade-unique protein.</title>
        <authorList>
            <person name="Hashimoto T."/>
            <person name="Horikawa D.D."/>
            <person name="Saito Y."/>
            <person name="Kuwahara H."/>
            <person name="Kozuka-Hata H."/>
            <person name="Shin-I T."/>
            <person name="Minakuchi Y."/>
            <person name="Ohishi K."/>
            <person name="Motoyama A."/>
            <person name="Aizu T."/>
            <person name="Enomoto A."/>
            <person name="Kondo K."/>
            <person name="Tanaka S."/>
            <person name="Hara Y."/>
            <person name="Koshikawa S."/>
            <person name="Sagara H."/>
            <person name="Miura T."/>
            <person name="Yokobori S."/>
            <person name="Miyagawa K."/>
            <person name="Suzuki Y."/>
            <person name="Kubo T."/>
            <person name="Oyama M."/>
            <person name="Kohara Y."/>
            <person name="Fujiyama A."/>
            <person name="Arakawa K."/>
            <person name="Katayama T."/>
            <person name="Toyoda A."/>
            <person name="Kunieda T."/>
        </authorList>
    </citation>
    <scope>NUCLEOTIDE SEQUENCE [LARGE SCALE GENOMIC DNA]</scope>
    <source>
        <strain evidence="10 11">YOKOZUNA-1</strain>
    </source>
</reference>
<dbReference type="PROSITE" id="PS00087">
    <property type="entry name" value="SOD_CU_ZN_1"/>
    <property type="match status" value="1"/>
</dbReference>
<dbReference type="Pfam" id="PF00080">
    <property type="entry name" value="Sod_Cu"/>
    <property type="match status" value="1"/>
</dbReference>
<evidence type="ECO:0000313" key="11">
    <source>
        <dbReference type="Proteomes" id="UP000186922"/>
    </source>
</evidence>
<evidence type="ECO:0000256" key="3">
    <source>
        <dbReference type="ARBA" id="ARBA00022833"/>
    </source>
</evidence>
<dbReference type="Gene3D" id="2.60.40.200">
    <property type="entry name" value="Superoxide dismutase, copper/zinc binding domain"/>
    <property type="match status" value="1"/>
</dbReference>
<dbReference type="FunFam" id="2.60.40.200:FF:000001">
    <property type="entry name" value="Superoxide dismutase [Cu-Zn]"/>
    <property type="match status" value="1"/>
</dbReference>
<dbReference type="InterPro" id="IPR024134">
    <property type="entry name" value="SOD_Cu/Zn_/chaperone"/>
</dbReference>
<dbReference type="SUPFAM" id="SSF49329">
    <property type="entry name" value="Cu,Zn superoxide dismutase-like"/>
    <property type="match status" value="1"/>
</dbReference>